<protein>
    <submittedName>
        <fullName evidence="4 5">Uncharacterized protein isoform X1</fullName>
    </submittedName>
</protein>
<evidence type="ECO:0000313" key="13">
    <source>
        <dbReference type="RefSeq" id="XP_056694486.1"/>
    </source>
</evidence>
<dbReference type="RefSeq" id="XP_056694486.1">
    <property type="nucleotide sequence ID" value="XM_056838508.1"/>
</dbReference>
<dbReference type="RefSeq" id="XP_056694462.1">
    <property type="nucleotide sequence ID" value="XM_056838484.1"/>
</dbReference>
<organism evidence="3 10">
    <name type="scientific">Spinacia oleracea</name>
    <name type="common">Spinach</name>
    <dbReference type="NCBI Taxonomy" id="3562"/>
    <lineage>
        <taxon>Eukaryota</taxon>
        <taxon>Viridiplantae</taxon>
        <taxon>Streptophyta</taxon>
        <taxon>Embryophyta</taxon>
        <taxon>Tracheophyta</taxon>
        <taxon>Spermatophyta</taxon>
        <taxon>Magnoliopsida</taxon>
        <taxon>eudicotyledons</taxon>
        <taxon>Gunneridae</taxon>
        <taxon>Pentapetalae</taxon>
        <taxon>Caryophyllales</taxon>
        <taxon>Chenopodiaceae</taxon>
        <taxon>Chenopodioideae</taxon>
        <taxon>Anserineae</taxon>
        <taxon>Spinacia</taxon>
    </lineage>
</organism>
<dbReference type="RefSeq" id="XP_056694482.1">
    <property type="nucleotide sequence ID" value="XM_056838504.1"/>
</dbReference>
<evidence type="ECO:0000313" key="6">
    <source>
        <dbReference type="RefSeq" id="XP_056694466.1"/>
    </source>
</evidence>
<evidence type="ECO:0000313" key="8">
    <source>
        <dbReference type="RefSeq" id="XP_056694473.1"/>
    </source>
</evidence>
<dbReference type="SUPFAM" id="SSF50249">
    <property type="entry name" value="Nucleic acid-binding proteins"/>
    <property type="match status" value="3"/>
</dbReference>
<dbReference type="RefSeq" id="XP_056694469.1">
    <property type="nucleotide sequence ID" value="XM_056838491.1"/>
</dbReference>
<dbReference type="Proteomes" id="UP000813463">
    <property type="component" value="Chromosome 1"/>
</dbReference>
<feature type="compositionally biased region" description="Polar residues" evidence="1">
    <location>
        <begin position="622"/>
        <end position="645"/>
    </location>
</feature>
<evidence type="ECO:0000313" key="10">
    <source>
        <dbReference type="RefSeq" id="XP_056694479.1"/>
    </source>
</evidence>
<proteinExistence type="predicted"/>
<feature type="compositionally biased region" description="Acidic residues" evidence="1">
    <location>
        <begin position="693"/>
        <end position="702"/>
    </location>
</feature>
<dbReference type="Pfam" id="PF08646">
    <property type="entry name" value="Rep_fac-A_C"/>
    <property type="match status" value="1"/>
</dbReference>
<dbReference type="RefSeq" id="XP_056694466.1">
    <property type="nucleotide sequence ID" value="XM_056838488.1"/>
</dbReference>
<evidence type="ECO:0000313" key="11">
    <source>
        <dbReference type="RefSeq" id="XP_056694482.1"/>
    </source>
</evidence>
<feature type="region of interest" description="Disordered" evidence="1">
    <location>
        <begin position="508"/>
        <end position="702"/>
    </location>
</feature>
<name>A0ABM3RFT8_SPIOL</name>
<sequence>MVIPIREVFLPSIYEDVAPSIQSQSFTTYAEFYSFLSTIRICSLSEMKPERVYLDQLTEKSKGYKVKVKVVEKGPERNSPSKGILFQGLVMEDDKGNRMRAALFGNQIDVYKEAIEHLGSYEIANATIKASDEYWKAKDAKYGLLGYQMSFGSQAVIQRMNAESGPVLPEYQCLATIPRVYDPTDRFDIVAVVLYLEEEARKVTGFEQREYLVREIVVTDHSNEQPITITVWNELTGEHCKPLSSWAEQFTVFGFTALRGSFHKGFSLGSTMSTRIITDPKGERADALREWVKNRTDWLSDRQARVLDVRNPTKEKVIITLDSLKLKRPYNTLQEQRHWLRVTIPNPQMSTINAYLGCSACGRRGDIPAGTSYTCTRCKADTVSTPKITYNFVASDGTGTMECTSFTEDSEKLFRMTAADTFRMKNSNDAATFEQLQEMLKSNHFLLEVGPTMGLSKNGVLEWCLKSIDLESGEAQAENVEHHFADQQAEQGPSASQVLAQATIARQQLEQPTLRRKNPEQAMVTGKQPEQGAIPQKKLKQAQAENVEHRFADQQAEQGPSASQVLAQATIARQQLEQPTLRRKNPEQAMVTGKQPEQGAIPQKKLKQAQAENVEHHFADQQAEQGPSASQVLAQATIARQQLEQPTLRRKNPEQAMVTGKQPEQGAIPQKKLKQEFIAELHAAQGSIARQSDEEEDDSSGK</sequence>
<evidence type="ECO:0000313" key="9">
    <source>
        <dbReference type="RefSeq" id="XP_056694475.1"/>
    </source>
</evidence>
<evidence type="ECO:0000313" key="7">
    <source>
        <dbReference type="RefSeq" id="XP_056694469.1"/>
    </source>
</evidence>
<evidence type="ECO:0000313" key="5">
    <source>
        <dbReference type="RefSeq" id="XP_056694462.1"/>
    </source>
</evidence>
<keyword evidence="3" id="KW-1185">Reference proteome</keyword>
<reference evidence="4 5" key="2">
    <citation type="submission" date="2025-05" db="UniProtKB">
        <authorList>
            <consortium name="RefSeq"/>
        </authorList>
    </citation>
    <scope>IDENTIFICATION</scope>
    <source>
        <tissue evidence="4 5">Leaf</tissue>
    </source>
</reference>
<dbReference type="RefSeq" id="XP_056694479.1">
    <property type="nucleotide sequence ID" value="XM_056838501.1"/>
</dbReference>
<dbReference type="RefSeq" id="XP_056694460.1">
    <property type="nucleotide sequence ID" value="XM_056838482.1"/>
</dbReference>
<evidence type="ECO:0000313" key="3">
    <source>
        <dbReference type="Proteomes" id="UP000813463"/>
    </source>
</evidence>
<gene>
    <name evidence="4 5 6 7 8 9 10 11 12 13" type="primary">LOC130469322</name>
</gene>
<dbReference type="GeneID" id="130469322"/>
<dbReference type="RefSeq" id="XP_056694473.1">
    <property type="nucleotide sequence ID" value="XM_056838495.1"/>
</dbReference>
<dbReference type="PANTHER" id="PTHR47165">
    <property type="entry name" value="OS03G0429900 PROTEIN"/>
    <property type="match status" value="1"/>
</dbReference>
<dbReference type="PANTHER" id="PTHR47165:SF4">
    <property type="entry name" value="OS03G0429900 PROTEIN"/>
    <property type="match status" value="1"/>
</dbReference>
<accession>A0ABM3RFT8</accession>
<dbReference type="InterPro" id="IPR013955">
    <property type="entry name" value="Rep_factor-A_C"/>
</dbReference>
<feature type="domain" description="Replication factor A C-terminal" evidence="2">
    <location>
        <begin position="354"/>
        <end position="448"/>
    </location>
</feature>
<feature type="compositionally biased region" description="Polar residues" evidence="1">
    <location>
        <begin position="555"/>
        <end position="578"/>
    </location>
</feature>
<evidence type="ECO:0000313" key="4">
    <source>
        <dbReference type="RefSeq" id="XP_056694460.1"/>
    </source>
</evidence>
<dbReference type="RefSeq" id="XP_056694483.1">
    <property type="nucleotide sequence ID" value="XM_056838505.1"/>
</dbReference>
<dbReference type="RefSeq" id="XP_056694475.1">
    <property type="nucleotide sequence ID" value="XM_056838497.1"/>
</dbReference>
<evidence type="ECO:0000256" key="1">
    <source>
        <dbReference type="SAM" id="MobiDB-lite"/>
    </source>
</evidence>
<evidence type="ECO:0000313" key="12">
    <source>
        <dbReference type="RefSeq" id="XP_056694483.1"/>
    </source>
</evidence>
<dbReference type="Gene3D" id="2.40.50.140">
    <property type="entry name" value="Nucleic acid-binding proteins"/>
    <property type="match status" value="3"/>
</dbReference>
<dbReference type="InterPro" id="IPR012340">
    <property type="entry name" value="NA-bd_OB-fold"/>
</dbReference>
<evidence type="ECO:0000259" key="2">
    <source>
        <dbReference type="Pfam" id="PF08646"/>
    </source>
</evidence>
<reference evidence="3" key="1">
    <citation type="journal article" date="2021" name="Nat. Commun.">
        <title>Genomic analyses provide insights into spinach domestication and the genetic basis of agronomic traits.</title>
        <authorList>
            <person name="Cai X."/>
            <person name="Sun X."/>
            <person name="Xu C."/>
            <person name="Sun H."/>
            <person name="Wang X."/>
            <person name="Ge C."/>
            <person name="Zhang Z."/>
            <person name="Wang Q."/>
            <person name="Fei Z."/>
            <person name="Jiao C."/>
            <person name="Wang Q."/>
        </authorList>
    </citation>
    <scope>NUCLEOTIDE SEQUENCE [LARGE SCALE GENOMIC DNA]</scope>
    <source>
        <strain evidence="3">cv. Varoflay</strain>
    </source>
</reference>